<dbReference type="SUPFAM" id="SSF49464">
    <property type="entry name" value="Carboxypeptidase regulatory domain-like"/>
    <property type="match status" value="1"/>
</dbReference>
<dbReference type="AlphaFoldDB" id="A0A1Y3ZY72"/>
<dbReference type="Proteomes" id="UP001212263">
    <property type="component" value="Unassembled WGS sequence"/>
</dbReference>
<dbReference type="EMBL" id="JAKNDN010000011">
    <property type="protein sequence ID" value="MCG4959632.1"/>
    <property type="molecule type" value="Genomic_DNA"/>
</dbReference>
<feature type="domain" description="Secretin/TonB short N-terminal" evidence="4">
    <location>
        <begin position="71"/>
        <end position="122"/>
    </location>
</feature>
<evidence type="ECO:0000313" key="6">
    <source>
        <dbReference type="EMBL" id="MDB9223417.1"/>
    </source>
</evidence>
<keyword evidence="5" id="KW-0645">Protease</keyword>
<gene>
    <name evidence="8" type="ORF">DWW24_14100</name>
    <name evidence="7" type="ORF">DWW57_13090</name>
    <name evidence="9" type="ORF">DXA53_12985</name>
    <name evidence="5" type="ORF">L0P03_07160</name>
    <name evidence="6" type="ORF">PN645_10420</name>
</gene>
<dbReference type="GeneID" id="61274618"/>
<reference evidence="10 11" key="1">
    <citation type="submission" date="2018-08" db="EMBL/GenBank/DDBJ databases">
        <title>A genome reference for cultivated species of the human gut microbiota.</title>
        <authorList>
            <person name="Zou Y."/>
            <person name="Xue W."/>
            <person name="Luo G."/>
        </authorList>
    </citation>
    <scope>NUCLEOTIDE SEQUENCE [LARGE SCALE GENOMIC DNA]</scope>
    <source>
        <strain evidence="8 10">AF14-6AC</strain>
        <strain evidence="7 11">AF16-14</strain>
        <strain evidence="9 12">OF03-11</strain>
    </source>
</reference>
<dbReference type="Proteomes" id="UP000283426">
    <property type="component" value="Unassembled WGS sequence"/>
</dbReference>
<keyword evidence="1" id="KW-0813">Transport</keyword>
<evidence type="ECO:0000313" key="8">
    <source>
        <dbReference type="EMBL" id="RGV22754.1"/>
    </source>
</evidence>
<evidence type="ECO:0000313" key="10">
    <source>
        <dbReference type="Proteomes" id="UP000283426"/>
    </source>
</evidence>
<dbReference type="EMBL" id="QRYW01000031">
    <property type="protein sequence ID" value="RGV22754.1"/>
    <property type="molecule type" value="Genomic_DNA"/>
</dbReference>
<dbReference type="GO" id="GO:0004180">
    <property type="term" value="F:carboxypeptidase activity"/>
    <property type="evidence" value="ECO:0007669"/>
    <property type="project" value="UniProtKB-KW"/>
</dbReference>
<dbReference type="Proteomes" id="UP000284434">
    <property type="component" value="Unassembled WGS sequence"/>
</dbReference>
<evidence type="ECO:0000256" key="3">
    <source>
        <dbReference type="ARBA" id="ARBA00023237"/>
    </source>
</evidence>
<keyword evidence="5" id="KW-0121">Carboxypeptidase</keyword>
<dbReference type="Proteomes" id="UP000284243">
    <property type="component" value="Unassembled WGS sequence"/>
</dbReference>
<dbReference type="Gene3D" id="3.55.50.30">
    <property type="match status" value="1"/>
</dbReference>
<dbReference type="RefSeq" id="WP_013611634.1">
    <property type="nucleotide sequence ID" value="NZ_CABJFF010000002.1"/>
</dbReference>
<keyword evidence="3" id="KW-0998">Cell outer membrane</keyword>
<evidence type="ECO:0000313" key="5">
    <source>
        <dbReference type="EMBL" id="MCG4959632.1"/>
    </source>
</evidence>
<evidence type="ECO:0000313" key="12">
    <source>
        <dbReference type="Proteomes" id="UP000284434"/>
    </source>
</evidence>
<evidence type="ECO:0000259" key="4">
    <source>
        <dbReference type="SMART" id="SM00965"/>
    </source>
</evidence>
<dbReference type="Gene3D" id="2.60.40.1120">
    <property type="entry name" value="Carboxypeptidase-like, regulatory domain"/>
    <property type="match status" value="1"/>
</dbReference>
<comment type="caution">
    <text evidence="7">The sequence shown here is derived from an EMBL/GenBank/DDBJ whole genome shotgun (WGS) entry which is preliminary data.</text>
</comment>
<keyword evidence="2" id="KW-0472">Membrane</keyword>
<reference evidence="6" key="3">
    <citation type="submission" date="2023-01" db="EMBL/GenBank/DDBJ databases">
        <title>Human gut microbiome strain richness.</title>
        <authorList>
            <person name="Chen-Liaw A."/>
        </authorList>
    </citation>
    <scope>NUCLEOTIDE SEQUENCE</scope>
    <source>
        <strain evidence="6">RTP21484st1_B7_RTP21484_190118</strain>
    </source>
</reference>
<evidence type="ECO:0000313" key="11">
    <source>
        <dbReference type="Proteomes" id="UP000284243"/>
    </source>
</evidence>
<dbReference type="Pfam" id="PF13715">
    <property type="entry name" value="CarbopepD_reg_2"/>
    <property type="match status" value="1"/>
</dbReference>
<evidence type="ECO:0000256" key="1">
    <source>
        <dbReference type="ARBA" id="ARBA00022448"/>
    </source>
</evidence>
<evidence type="ECO:0000313" key="7">
    <source>
        <dbReference type="EMBL" id="RGU55291.1"/>
    </source>
</evidence>
<name>A0A1Y3ZY72_9BACT</name>
<dbReference type="InterPro" id="IPR011662">
    <property type="entry name" value="Secretin/TonB_short_N"/>
</dbReference>
<accession>A0A1Y3ZY72</accession>
<dbReference type="SMART" id="SM00965">
    <property type="entry name" value="STN"/>
    <property type="match status" value="1"/>
</dbReference>
<reference evidence="5" key="2">
    <citation type="submission" date="2022-01" db="EMBL/GenBank/DDBJ databases">
        <title>Collection of gut derived symbiotic bacterial strains cultured from healthy donors.</title>
        <authorList>
            <person name="Lin H."/>
            <person name="Kohout C."/>
            <person name="Waligurski E."/>
            <person name="Pamer E.G."/>
        </authorList>
    </citation>
    <scope>NUCLEOTIDE SEQUENCE</scope>
    <source>
        <strain evidence="5">DFI.1.149</strain>
    </source>
</reference>
<dbReference type="Proteomes" id="UP001199750">
    <property type="component" value="Unassembled WGS sequence"/>
</dbReference>
<evidence type="ECO:0000256" key="2">
    <source>
        <dbReference type="ARBA" id="ARBA00023136"/>
    </source>
</evidence>
<keyword evidence="5" id="KW-0378">Hydrolase</keyword>
<protein>
    <submittedName>
        <fullName evidence="5">Carboxypeptidase-like regulatory domain-containing protein</fullName>
    </submittedName>
</protein>
<dbReference type="EMBL" id="QRYC01000019">
    <property type="protein sequence ID" value="RGU55291.1"/>
    <property type="molecule type" value="Genomic_DNA"/>
</dbReference>
<evidence type="ECO:0000313" key="9">
    <source>
        <dbReference type="EMBL" id="RGY05394.1"/>
    </source>
</evidence>
<proteinExistence type="predicted"/>
<dbReference type="EMBL" id="QSCO01000018">
    <property type="protein sequence ID" value="RGY05394.1"/>
    <property type="molecule type" value="Genomic_DNA"/>
</dbReference>
<sequence length="224" mass="24840">MKKNNRLLPDWKDSGGLQQVSRMMKCVLFFMLTLVCGVQGKVYSQQYTLDLHLKQTSLEEVFNRIEAQTGLKFLYNTLLTDSKGKVDVEARQEDIRKVLDELLNPLGLTYILNSNHIVVKQADAAAPQEKTVIKGKVTDSKGSPLPGVTVRIKGTNIGVVSDNDGHYELTLPAGTDPTLIFSFVGMLSQEAKYTGQRELNIILHENIGGLFHGFLCAALPRHTP</sequence>
<dbReference type="GO" id="GO:0019867">
    <property type="term" value="C:outer membrane"/>
    <property type="evidence" value="ECO:0007669"/>
    <property type="project" value="InterPro"/>
</dbReference>
<organism evidence="7 11">
    <name type="scientific">Odoribacter splanchnicus</name>
    <dbReference type="NCBI Taxonomy" id="28118"/>
    <lineage>
        <taxon>Bacteria</taxon>
        <taxon>Pseudomonadati</taxon>
        <taxon>Bacteroidota</taxon>
        <taxon>Bacteroidia</taxon>
        <taxon>Bacteroidales</taxon>
        <taxon>Odoribacteraceae</taxon>
        <taxon>Odoribacter</taxon>
    </lineage>
</organism>
<dbReference type="InterPro" id="IPR008969">
    <property type="entry name" value="CarboxyPept-like_regulatory"/>
</dbReference>
<dbReference type="EMBL" id="JAQMRD010000012">
    <property type="protein sequence ID" value="MDB9223417.1"/>
    <property type="molecule type" value="Genomic_DNA"/>
</dbReference>